<accession>A0AAV0EHY2</accession>
<organism evidence="2 3">
    <name type="scientific">Cuscuta epithymum</name>
    <dbReference type="NCBI Taxonomy" id="186058"/>
    <lineage>
        <taxon>Eukaryota</taxon>
        <taxon>Viridiplantae</taxon>
        <taxon>Streptophyta</taxon>
        <taxon>Embryophyta</taxon>
        <taxon>Tracheophyta</taxon>
        <taxon>Spermatophyta</taxon>
        <taxon>Magnoliopsida</taxon>
        <taxon>eudicotyledons</taxon>
        <taxon>Gunneridae</taxon>
        <taxon>Pentapetalae</taxon>
        <taxon>asterids</taxon>
        <taxon>lamiids</taxon>
        <taxon>Solanales</taxon>
        <taxon>Convolvulaceae</taxon>
        <taxon>Cuscuteae</taxon>
        <taxon>Cuscuta</taxon>
        <taxon>Cuscuta subgen. Cuscuta</taxon>
    </lineage>
</organism>
<name>A0AAV0EHY2_9ASTE</name>
<evidence type="ECO:0000259" key="1">
    <source>
        <dbReference type="Pfam" id="PF13456"/>
    </source>
</evidence>
<dbReference type="CDD" id="cd06222">
    <property type="entry name" value="RNase_H_like"/>
    <property type="match status" value="1"/>
</dbReference>
<dbReference type="PANTHER" id="PTHR47723">
    <property type="entry name" value="OS05G0353850 PROTEIN"/>
    <property type="match status" value="1"/>
</dbReference>
<dbReference type="InterPro" id="IPR044730">
    <property type="entry name" value="RNase_H-like_dom_plant"/>
</dbReference>
<dbReference type="SUPFAM" id="SSF53098">
    <property type="entry name" value="Ribonuclease H-like"/>
    <property type="match status" value="1"/>
</dbReference>
<dbReference type="AlphaFoldDB" id="A0AAV0EHY2"/>
<dbReference type="Gene3D" id="3.30.420.10">
    <property type="entry name" value="Ribonuclease H-like superfamily/Ribonuclease H"/>
    <property type="match status" value="1"/>
</dbReference>
<dbReference type="InterPro" id="IPR036397">
    <property type="entry name" value="RNaseH_sf"/>
</dbReference>
<reference evidence="2" key="1">
    <citation type="submission" date="2022-07" db="EMBL/GenBank/DDBJ databases">
        <authorList>
            <person name="Macas J."/>
            <person name="Novak P."/>
            <person name="Neumann P."/>
        </authorList>
    </citation>
    <scope>NUCLEOTIDE SEQUENCE</scope>
</reference>
<sequence length="243" mass="28014">MGIFEIPIISNRSSIRNVFINWWFQAGHKTMIDVFKHNLPGIVCCHIWKAYANMVWGQGAVSFPTTENLIIQIKLYTQTWVQSWGKLKFRSVDNILYEEKLIPYNFKTGSSKVAIAKWIKPKDSSLEAELKAIVTATKWALSSGYGDFMVESDASRAVELISAKREGRWYSLVQEMALSTSQTQVGFRHIWRERNWAAHYIAASKSAQFSVINSINYLSDLSRKTYFLDYFGIPSLRYVSFCY</sequence>
<dbReference type="GO" id="GO:0003676">
    <property type="term" value="F:nucleic acid binding"/>
    <property type="evidence" value="ECO:0007669"/>
    <property type="project" value="InterPro"/>
</dbReference>
<dbReference type="InterPro" id="IPR002156">
    <property type="entry name" value="RNaseH_domain"/>
</dbReference>
<proteinExistence type="predicted"/>
<dbReference type="InterPro" id="IPR053151">
    <property type="entry name" value="RNase_H-like"/>
</dbReference>
<dbReference type="GO" id="GO:0004523">
    <property type="term" value="F:RNA-DNA hybrid ribonuclease activity"/>
    <property type="evidence" value="ECO:0007669"/>
    <property type="project" value="InterPro"/>
</dbReference>
<protein>
    <recommendedName>
        <fullName evidence="1">RNase H type-1 domain-containing protein</fullName>
    </recommendedName>
</protein>
<dbReference type="EMBL" id="CAMAPF010000921">
    <property type="protein sequence ID" value="CAH9121553.1"/>
    <property type="molecule type" value="Genomic_DNA"/>
</dbReference>
<evidence type="ECO:0000313" key="2">
    <source>
        <dbReference type="EMBL" id="CAH9121553.1"/>
    </source>
</evidence>
<dbReference type="InterPro" id="IPR012337">
    <property type="entry name" value="RNaseH-like_sf"/>
</dbReference>
<keyword evidence="3" id="KW-1185">Reference proteome</keyword>
<gene>
    <name evidence="2" type="ORF">CEPIT_LOCUS23780</name>
</gene>
<evidence type="ECO:0000313" key="3">
    <source>
        <dbReference type="Proteomes" id="UP001152523"/>
    </source>
</evidence>
<dbReference type="PANTHER" id="PTHR47723:SF19">
    <property type="entry name" value="POLYNUCLEOTIDYL TRANSFERASE, RIBONUCLEASE H-LIKE SUPERFAMILY PROTEIN"/>
    <property type="match status" value="1"/>
</dbReference>
<comment type="caution">
    <text evidence="2">The sequence shown here is derived from an EMBL/GenBank/DDBJ whole genome shotgun (WGS) entry which is preliminary data.</text>
</comment>
<dbReference type="Proteomes" id="UP001152523">
    <property type="component" value="Unassembled WGS sequence"/>
</dbReference>
<feature type="domain" description="RNase H type-1" evidence="1">
    <location>
        <begin position="109"/>
        <end position="203"/>
    </location>
</feature>
<dbReference type="Pfam" id="PF13456">
    <property type="entry name" value="RVT_3"/>
    <property type="match status" value="1"/>
</dbReference>